<dbReference type="InterPro" id="IPR013751">
    <property type="entry name" value="ACP_syn_III_N"/>
</dbReference>
<evidence type="ECO:0000313" key="5">
    <source>
        <dbReference type="EMBL" id="MDQ8206551.1"/>
    </source>
</evidence>
<reference evidence="5 6" key="1">
    <citation type="submission" date="2023-04" db="EMBL/GenBank/DDBJ databases">
        <title>A novel bacteria isolated from coastal sediment.</title>
        <authorList>
            <person name="Liu X.-J."/>
            <person name="Du Z.-J."/>
        </authorList>
    </citation>
    <scope>NUCLEOTIDE SEQUENCE [LARGE SCALE GENOMIC DNA]</scope>
    <source>
        <strain evidence="5 6">SDUM461003</strain>
    </source>
</reference>
<dbReference type="Pfam" id="PF08545">
    <property type="entry name" value="ACP_syn_III"/>
    <property type="match status" value="1"/>
</dbReference>
<accession>A0ABU1AQY1</accession>
<dbReference type="RefSeq" id="WP_308948648.1">
    <property type="nucleotide sequence ID" value="NZ_JARXHW010000005.1"/>
</dbReference>
<protein>
    <submittedName>
        <fullName evidence="5">3-oxoacyl-[acyl-carrier-protein] synthase III C-terminal domain-containing protein</fullName>
    </submittedName>
</protein>
<feature type="domain" description="Beta-ketoacyl-[acyl-carrier-protein] synthase III C-terminal" evidence="3">
    <location>
        <begin position="254"/>
        <end position="344"/>
    </location>
</feature>
<name>A0ABU1AQY1_9BACT</name>
<dbReference type="Proteomes" id="UP001225316">
    <property type="component" value="Unassembled WGS sequence"/>
</dbReference>
<dbReference type="Pfam" id="PF08541">
    <property type="entry name" value="ACP_syn_III_C"/>
    <property type="match status" value="1"/>
</dbReference>
<feature type="domain" description="Beta-ketoacyl-[acyl-carrier-protein] synthase III N-terminal" evidence="4">
    <location>
        <begin position="116"/>
        <end position="192"/>
    </location>
</feature>
<comment type="caution">
    <text evidence="5">The sequence shown here is derived from an EMBL/GenBank/DDBJ whole genome shotgun (WGS) entry which is preliminary data.</text>
</comment>
<evidence type="ECO:0000259" key="3">
    <source>
        <dbReference type="Pfam" id="PF08541"/>
    </source>
</evidence>
<sequence length="358" mass="38394">MSKCCFKDVKISGLVTCVPTDEKSIDDELELFGGNVKQLERLKKTIGLSKRRVVDDNTTAADLCEQAARRLLEASSLELEQVDAMICVTQTPDYSQPCNAAVLHGRLGLSKNCASLDVSLGCSGYVYGLWLAHSLVASGAAKRVLLLAGDTISRLVNAKDRAVAPLFGDGGSASLIEHSTTIAPAYFSLQTDGSGYDKLIVPAGGARQPRSEDTAVVCEDEGGNFRSLENLYMDGAEIFNFSITEEPKSVKDLLEYAQVEADAVDYFVFHQANRYILGNIAKRLKLDLAKVPMQTVEQFGNQSSASIPSAICGELAAPLAARDSTQLLLSGFGVGLSWASALVDMSELSVCELIDYSL</sequence>
<evidence type="ECO:0000256" key="1">
    <source>
        <dbReference type="ARBA" id="ARBA00022679"/>
    </source>
</evidence>
<dbReference type="CDD" id="cd00830">
    <property type="entry name" value="KAS_III"/>
    <property type="match status" value="1"/>
</dbReference>
<dbReference type="SUPFAM" id="SSF53901">
    <property type="entry name" value="Thiolase-like"/>
    <property type="match status" value="1"/>
</dbReference>
<proteinExistence type="predicted"/>
<dbReference type="InterPro" id="IPR016039">
    <property type="entry name" value="Thiolase-like"/>
</dbReference>
<dbReference type="Gene3D" id="3.40.47.10">
    <property type="match status" value="1"/>
</dbReference>
<evidence type="ECO:0000256" key="2">
    <source>
        <dbReference type="ARBA" id="ARBA00023315"/>
    </source>
</evidence>
<organism evidence="5 6">
    <name type="scientific">Thalassobacterium maritimum</name>
    <dbReference type="NCBI Taxonomy" id="3041265"/>
    <lineage>
        <taxon>Bacteria</taxon>
        <taxon>Pseudomonadati</taxon>
        <taxon>Verrucomicrobiota</taxon>
        <taxon>Opitutia</taxon>
        <taxon>Puniceicoccales</taxon>
        <taxon>Coraliomargaritaceae</taxon>
        <taxon>Thalassobacterium</taxon>
    </lineage>
</organism>
<dbReference type="PANTHER" id="PTHR34069">
    <property type="entry name" value="3-OXOACYL-[ACYL-CARRIER-PROTEIN] SYNTHASE 3"/>
    <property type="match status" value="1"/>
</dbReference>
<dbReference type="PANTHER" id="PTHR34069:SF2">
    <property type="entry name" value="BETA-KETOACYL-[ACYL-CARRIER-PROTEIN] SYNTHASE III"/>
    <property type="match status" value="1"/>
</dbReference>
<keyword evidence="1" id="KW-0808">Transferase</keyword>
<gene>
    <name evidence="5" type="ORF">QEH52_03465</name>
</gene>
<dbReference type="InterPro" id="IPR013747">
    <property type="entry name" value="ACP_syn_III_C"/>
</dbReference>
<evidence type="ECO:0000259" key="4">
    <source>
        <dbReference type="Pfam" id="PF08545"/>
    </source>
</evidence>
<keyword evidence="2" id="KW-0012">Acyltransferase</keyword>
<evidence type="ECO:0000313" key="6">
    <source>
        <dbReference type="Proteomes" id="UP001225316"/>
    </source>
</evidence>
<keyword evidence="6" id="KW-1185">Reference proteome</keyword>
<dbReference type="EMBL" id="JARXHW010000005">
    <property type="protein sequence ID" value="MDQ8206551.1"/>
    <property type="molecule type" value="Genomic_DNA"/>
</dbReference>